<dbReference type="Proteomes" id="UP000198693">
    <property type="component" value="Unassembled WGS sequence"/>
</dbReference>
<keyword evidence="2" id="KW-0812">Transmembrane</keyword>
<dbReference type="AlphaFoldDB" id="A0A1I7JMJ9"/>
<keyword evidence="2" id="KW-0472">Membrane</keyword>
<protein>
    <submittedName>
        <fullName evidence="3">Uncharacterized protein</fullName>
    </submittedName>
</protein>
<feature type="transmembrane region" description="Helical" evidence="2">
    <location>
        <begin position="20"/>
        <end position="38"/>
    </location>
</feature>
<evidence type="ECO:0000313" key="4">
    <source>
        <dbReference type="Proteomes" id="UP000198693"/>
    </source>
</evidence>
<feature type="coiled-coil region" evidence="1">
    <location>
        <begin position="38"/>
        <end position="65"/>
    </location>
</feature>
<dbReference type="RefSeq" id="WP_089796772.1">
    <property type="nucleotide sequence ID" value="NZ_FPBP01000011.1"/>
</dbReference>
<name>A0A1I7JMJ9_9GAMM</name>
<evidence type="ECO:0000313" key="3">
    <source>
        <dbReference type="EMBL" id="SFU86377.1"/>
    </source>
</evidence>
<accession>A0A1I7JMJ9</accession>
<reference evidence="4" key="1">
    <citation type="submission" date="2016-10" db="EMBL/GenBank/DDBJ databases">
        <authorList>
            <person name="Varghese N."/>
            <person name="Submissions S."/>
        </authorList>
    </citation>
    <scope>NUCLEOTIDE SEQUENCE [LARGE SCALE GENOMIC DNA]</scope>
    <source>
        <strain evidence="4">CGMCC 1.6981</strain>
    </source>
</reference>
<evidence type="ECO:0000256" key="1">
    <source>
        <dbReference type="SAM" id="Coils"/>
    </source>
</evidence>
<dbReference type="STRING" id="463301.SAMN04487955_11176"/>
<dbReference type="OrthoDB" id="9939424at2"/>
<keyword evidence="1" id="KW-0175">Coiled coil</keyword>
<keyword evidence="2" id="KW-1133">Transmembrane helix</keyword>
<gene>
    <name evidence="3" type="ORF">SAMN04487955_11176</name>
</gene>
<dbReference type="EMBL" id="FPBP01000011">
    <property type="protein sequence ID" value="SFU86377.1"/>
    <property type="molecule type" value="Genomic_DNA"/>
</dbReference>
<keyword evidence="4" id="KW-1185">Reference proteome</keyword>
<organism evidence="3 4">
    <name type="scientific">Halomonas korlensis</name>
    <dbReference type="NCBI Taxonomy" id="463301"/>
    <lineage>
        <taxon>Bacteria</taxon>
        <taxon>Pseudomonadati</taxon>
        <taxon>Pseudomonadota</taxon>
        <taxon>Gammaproteobacteria</taxon>
        <taxon>Oceanospirillales</taxon>
        <taxon>Halomonadaceae</taxon>
        <taxon>Halomonas</taxon>
    </lineage>
</organism>
<evidence type="ECO:0000256" key="2">
    <source>
        <dbReference type="SAM" id="Phobius"/>
    </source>
</evidence>
<sequence length="84" mass="9981">MDKMPDVWDMIFTQTPSVLRWALGVLIMGIFTLASFLFRRHQDDIKAIRERLDKLEMRIQAQNVETNRLLFQIARNTNRAEEES</sequence>
<proteinExistence type="predicted"/>